<keyword evidence="3" id="KW-0378">Hydrolase</keyword>
<dbReference type="InterPro" id="IPR015679">
    <property type="entry name" value="PLipase_D_fam"/>
</dbReference>
<feature type="compositionally biased region" description="Low complexity" evidence="6">
    <location>
        <begin position="89"/>
        <end position="101"/>
    </location>
</feature>
<reference evidence="8" key="2">
    <citation type="submission" date="2020-08" db="EMBL/GenBank/DDBJ databases">
        <title>Draft Genome Sequence of Cumin Blight Pathogen Alternaria burnsii.</title>
        <authorList>
            <person name="Feng Z."/>
        </authorList>
    </citation>
    <scope>NUCLEOTIDE SEQUENCE</scope>
    <source>
        <strain evidence="8">CBS107.38</strain>
    </source>
</reference>
<feature type="region of interest" description="Disordered" evidence="6">
    <location>
        <begin position="443"/>
        <end position="488"/>
    </location>
</feature>
<evidence type="ECO:0000259" key="7">
    <source>
        <dbReference type="PROSITE" id="PS50035"/>
    </source>
</evidence>
<organism evidence="8 9">
    <name type="scientific">Alternaria burnsii</name>
    <dbReference type="NCBI Taxonomy" id="1187904"/>
    <lineage>
        <taxon>Eukaryota</taxon>
        <taxon>Fungi</taxon>
        <taxon>Dikarya</taxon>
        <taxon>Ascomycota</taxon>
        <taxon>Pezizomycotina</taxon>
        <taxon>Dothideomycetes</taxon>
        <taxon>Pleosporomycetidae</taxon>
        <taxon>Pleosporales</taxon>
        <taxon>Pleosporineae</taxon>
        <taxon>Pleosporaceae</taxon>
        <taxon>Alternaria</taxon>
        <taxon>Alternaria sect. Alternaria</taxon>
    </lineage>
</organism>
<dbReference type="PANTHER" id="PTHR18896:SF186">
    <property type="entry name" value="PHOSPHOLIPASE D"/>
    <property type="match status" value="1"/>
</dbReference>
<sequence>MSRRDDDLAYGDYHGQGGEEGDRGFVGDMGRRFGFGRKENNQHSSSSSNQGSGGMSFFKKIHDPLHGFVSDLKDAISGDDNAQKPPPGTYEQQGGQPQPGQEYHEQHRFSSFAPERHGNDIKWYVDGCSYMYAVSIALERARESIWILDWWLSPELYLRRPPAKNQQYRVDRMLQAAAERGVKVNIIVYKEVTQALTRKFLNPTLPDYLHSLLPSSTDRFTQGLTRVGLDVIFKSLEEWEKTDPLIAPPITVSSAHTKHHLEDLHPNIGVFRHPDHLPDAAVLQSSFFAAMKNMSFTPAKLAQLPGDGLKAIYGAHEGTVMYWAHHEKLCLIDGYIAFMGGLDLCYGRWDTNQHAIADAHPGNIDRIVFPGQDFNNARMLDFQDVTNWENNKLDRTQSSRMGWSDVALCISGPVVQDLRTHFAQRWNFIYDEKYSKKATRYARLPETSSGAQQAPMQQRGFEGEEEGERGFGREEEGERGLFGHGAGGHLRQKMQSRFEQYGQEHGSQYGQQQSHAEHSSQQGGVDCQITRSSAKWSHNLVTTEHSIQNAYCEVIRNSKHFIYIENQFFITATGDQQKPIKNKIGAAMVERIIRAARNGEKYKMIVMIPAVPAFAGDLKLDEALGTRAIMEFQYDSINRGGHSIYEEIAKAGFNPMDYIRFYNLRSYDRINSSQIMKEAEQRSGVSYNQASEGYDAAHDNARGYEAYRPPPTQEYGVYEMDGSGRPPSHGRPDAGPQSQGRPGDYDRYQQEAAKIGGRQGLGDGRWDTVSECYMLGGEDIRSVPWEGSAADEMDAFVSEELYIHSKLLIADDQIVICGSANLNDRSQLGDHDSEIAVIIQDPRPVDSYMDGRPYRASEFAASLRRELFRKHLGLLKPQDMERPTANYQPIGVPNEYDWGSNEDRQVVDPLSDDFQNLWNWRAHTNTQAFGKVFHPVPSDEVKNWKQYDEYYSRFFGQDEKAKENKKPSMYKWGHVVAENFGQGEQGVREVKEVLSTIKGNLVEMPLLFLKEEDIAQEGISQVARDGCANIVCTSFCGAMPRLMTARNAVILVNVILVTALFVHLKSELWDKNVAAVGSATLTHLPDELYDEQQPGEASHDAKEKPLKANTGIKARRTAVVVASQSSENATWLEEYFPEWEKNIYRVDDANAPLTVPKNKGRESMVYLTFLLSYIIDHYASLPDNVLFIHPNRYQWHNDDPDYDGLPMLRHFQLPYLEKEGYVNIRCAWSLGCPSEIKPLAEEGEHREAVHAGGQYKKAFEQLFPGDKVPAVVGVSCCAQFAATREKIRERTKEQYEKYRDWIMETDLGDAISGRVFEYSWHIIFGKPAVHCPNAQDCYCKVFGICNLTCPNQGSCEGRYTLPPYSSLPKGWPYVGWEGKERQRAASEQ</sequence>
<comment type="caution">
    <text evidence="8">The sequence shown here is derived from an EMBL/GenBank/DDBJ whole genome shotgun (WGS) entry which is preliminary data.</text>
</comment>
<evidence type="ECO:0000256" key="1">
    <source>
        <dbReference type="ARBA" id="ARBA00012027"/>
    </source>
</evidence>
<feature type="domain" description="PLD phosphodiesterase" evidence="7">
    <location>
        <begin position="321"/>
        <end position="348"/>
    </location>
</feature>
<dbReference type="Gene3D" id="3.30.870.10">
    <property type="entry name" value="Endonuclease Chain A"/>
    <property type="match status" value="3"/>
</dbReference>
<dbReference type="SMART" id="SM00155">
    <property type="entry name" value="PLDc"/>
    <property type="match status" value="2"/>
</dbReference>
<feature type="compositionally biased region" description="Low complexity" evidence="6">
    <location>
        <begin position="510"/>
        <end position="524"/>
    </location>
</feature>
<dbReference type="InterPro" id="IPR025202">
    <property type="entry name" value="PLD-like_dom"/>
</dbReference>
<dbReference type="CDD" id="cd09141">
    <property type="entry name" value="PLDc_vPLD1_2_yPLD_like_2"/>
    <property type="match status" value="1"/>
</dbReference>
<dbReference type="GO" id="GO:0004630">
    <property type="term" value="F:phospholipase D activity"/>
    <property type="evidence" value="ECO:0007669"/>
    <property type="project" value="UniProtKB-EC"/>
</dbReference>
<dbReference type="EC" id="3.1.4.4" evidence="1"/>
<feature type="region of interest" description="Disordered" evidence="6">
    <location>
        <begin position="700"/>
        <end position="745"/>
    </location>
</feature>
<dbReference type="RefSeq" id="XP_038785033.1">
    <property type="nucleotide sequence ID" value="XM_038932545.1"/>
</dbReference>
<feature type="region of interest" description="Disordered" evidence="6">
    <location>
        <begin position="72"/>
        <end position="107"/>
    </location>
</feature>
<dbReference type="Pfam" id="PF13091">
    <property type="entry name" value="PLDc_2"/>
    <property type="match status" value="1"/>
</dbReference>
<reference evidence="8" key="1">
    <citation type="submission" date="2020-01" db="EMBL/GenBank/DDBJ databases">
        <authorList>
            <person name="Feng Z.H.Z."/>
        </authorList>
    </citation>
    <scope>NUCLEOTIDE SEQUENCE</scope>
    <source>
        <strain evidence="8">CBS107.38</strain>
    </source>
</reference>
<dbReference type="GeneID" id="62205723"/>
<keyword evidence="5" id="KW-0443">Lipid metabolism</keyword>
<evidence type="ECO:0000256" key="4">
    <source>
        <dbReference type="ARBA" id="ARBA00022963"/>
    </source>
</evidence>
<dbReference type="Pfam" id="PF11913">
    <property type="entry name" value="DUF3431"/>
    <property type="match status" value="1"/>
</dbReference>
<feature type="region of interest" description="Disordered" evidence="6">
    <location>
        <begin position="1"/>
        <end position="59"/>
    </location>
</feature>
<keyword evidence="9" id="KW-1185">Reference proteome</keyword>
<name>A0A8H7B550_9PLEO</name>
<evidence type="ECO:0000313" key="9">
    <source>
        <dbReference type="Proteomes" id="UP000596902"/>
    </source>
</evidence>
<evidence type="ECO:0000256" key="5">
    <source>
        <dbReference type="ARBA" id="ARBA00023098"/>
    </source>
</evidence>
<dbReference type="GO" id="GO:0009395">
    <property type="term" value="P:phospholipid catabolic process"/>
    <property type="evidence" value="ECO:0007669"/>
    <property type="project" value="TreeGrafter"/>
</dbReference>
<dbReference type="SUPFAM" id="SSF56024">
    <property type="entry name" value="Phospholipase D/nuclease"/>
    <property type="match status" value="2"/>
</dbReference>
<dbReference type="FunFam" id="3.30.870.10:FF:000034">
    <property type="entry name" value="Phospholipase"/>
    <property type="match status" value="1"/>
</dbReference>
<feature type="region of interest" description="Disordered" evidence="6">
    <location>
        <begin position="501"/>
        <end position="527"/>
    </location>
</feature>
<dbReference type="InterPro" id="IPR021838">
    <property type="entry name" value="DUF3431"/>
</dbReference>
<dbReference type="PROSITE" id="PS50035">
    <property type="entry name" value="PLD"/>
    <property type="match status" value="2"/>
</dbReference>
<dbReference type="InterPro" id="IPR001736">
    <property type="entry name" value="PLipase_D/transphosphatidylase"/>
</dbReference>
<gene>
    <name evidence="8" type="ORF">GT037_007498</name>
</gene>
<feature type="compositionally biased region" description="Polar residues" evidence="6">
    <location>
        <begin position="446"/>
        <end position="456"/>
    </location>
</feature>
<evidence type="ECO:0000313" key="8">
    <source>
        <dbReference type="EMBL" id="KAF7674738.1"/>
    </source>
</evidence>
<dbReference type="Proteomes" id="UP000596902">
    <property type="component" value="Unassembled WGS sequence"/>
</dbReference>
<keyword evidence="4" id="KW-0442">Lipid degradation</keyword>
<evidence type="ECO:0000256" key="2">
    <source>
        <dbReference type="ARBA" id="ARBA00022737"/>
    </source>
</evidence>
<accession>A0A8H7B550</accession>
<proteinExistence type="predicted"/>
<evidence type="ECO:0000256" key="6">
    <source>
        <dbReference type="SAM" id="MobiDB-lite"/>
    </source>
</evidence>
<dbReference type="PANTHER" id="PTHR18896">
    <property type="entry name" value="PHOSPHOLIPASE D"/>
    <property type="match status" value="1"/>
</dbReference>
<protein>
    <recommendedName>
        <fullName evidence="1">phospholipase D</fullName>
        <ecNumber evidence="1">3.1.4.4</ecNumber>
    </recommendedName>
</protein>
<dbReference type="EMBL" id="JAAABM010000010">
    <property type="protein sequence ID" value="KAF7674738.1"/>
    <property type="molecule type" value="Genomic_DNA"/>
</dbReference>
<feature type="compositionally biased region" description="Basic and acidic residues" evidence="6">
    <location>
        <begin position="468"/>
        <end position="481"/>
    </location>
</feature>
<feature type="compositionally biased region" description="Basic and acidic residues" evidence="6">
    <location>
        <begin position="20"/>
        <end position="41"/>
    </location>
</feature>
<keyword evidence="2" id="KW-0677">Repeat</keyword>
<feature type="domain" description="PLD phosphodiesterase" evidence="7">
    <location>
        <begin position="799"/>
        <end position="826"/>
    </location>
</feature>
<evidence type="ECO:0000256" key="3">
    <source>
        <dbReference type="ARBA" id="ARBA00022801"/>
    </source>
</evidence>